<sequence>MNLQTQLFLGRFGNLLAFGYGIFLIVICIPMLVWLVVSLIRWRTSGKRALLKWWAITVGVLSVFGLVILAVAKIFDDAAYTIASRTNIYVPRSVDVLENDHLVAFDQEQDYVVVRFNQTQMDTFIQAAQEKGWKYGTVVPYSLTHPSPGKEDSMSGKRNPLPQVKRDGYYDSLVTTSGRYPASSTTREAYFLDTETRTLYMFFDRSQWG</sequence>
<protein>
    <submittedName>
        <fullName evidence="2">Uncharacterized protein</fullName>
    </submittedName>
</protein>
<dbReference type="EMBL" id="FPBV01000024">
    <property type="protein sequence ID" value="SFV04416.1"/>
    <property type="molecule type" value="Genomic_DNA"/>
</dbReference>
<feature type="transmembrane region" description="Helical" evidence="1">
    <location>
        <begin position="53"/>
        <end position="75"/>
    </location>
</feature>
<keyword evidence="1" id="KW-0812">Transmembrane</keyword>
<name>A0A1I7L4H7_9BACL</name>
<keyword evidence="1" id="KW-0472">Membrane</keyword>
<accession>A0A1I7L4H7</accession>
<dbReference type="AlphaFoldDB" id="A0A1I7L4H7"/>
<evidence type="ECO:0000256" key="1">
    <source>
        <dbReference type="SAM" id="Phobius"/>
    </source>
</evidence>
<keyword evidence="1" id="KW-1133">Transmembrane helix</keyword>
<organism evidence="2 3">
    <name type="scientific">Alicyclobacillus macrosporangiidus</name>
    <dbReference type="NCBI Taxonomy" id="392015"/>
    <lineage>
        <taxon>Bacteria</taxon>
        <taxon>Bacillati</taxon>
        <taxon>Bacillota</taxon>
        <taxon>Bacilli</taxon>
        <taxon>Bacillales</taxon>
        <taxon>Alicyclobacillaceae</taxon>
        <taxon>Alicyclobacillus</taxon>
    </lineage>
</organism>
<evidence type="ECO:0000313" key="2">
    <source>
        <dbReference type="EMBL" id="SFV04416.1"/>
    </source>
</evidence>
<feature type="transmembrane region" description="Helical" evidence="1">
    <location>
        <begin position="20"/>
        <end position="41"/>
    </location>
</feature>
<reference evidence="3" key="1">
    <citation type="submission" date="2016-10" db="EMBL/GenBank/DDBJ databases">
        <authorList>
            <person name="Varghese N."/>
        </authorList>
    </citation>
    <scope>NUCLEOTIDE SEQUENCE [LARGE SCALE GENOMIC DNA]</scope>
    <source>
        <strain evidence="3">DSM 17980</strain>
    </source>
</reference>
<gene>
    <name evidence="2" type="ORF">SAMN05421543_12437</name>
</gene>
<keyword evidence="3" id="KW-1185">Reference proteome</keyword>
<evidence type="ECO:0000313" key="3">
    <source>
        <dbReference type="Proteomes" id="UP000183508"/>
    </source>
</evidence>
<proteinExistence type="predicted"/>
<dbReference type="Proteomes" id="UP000183508">
    <property type="component" value="Unassembled WGS sequence"/>
</dbReference>